<reference evidence="1 2" key="1">
    <citation type="submission" date="2020-02" db="EMBL/GenBank/DDBJ databases">
        <title>Relaxed selection underlies rapid genomic changes in the transitions from sociality to social parasitism in ants.</title>
        <authorList>
            <person name="Bi X."/>
        </authorList>
    </citation>
    <scope>NUCLEOTIDE SEQUENCE [LARGE SCALE GENOMIC DNA]</scope>
    <source>
        <strain evidence="1">BGI-DK2014b</strain>
        <tissue evidence="1">Whole body</tissue>
    </source>
</reference>
<dbReference type="InterPro" id="IPR036397">
    <property type="entry name" value="RNaseH_sf"/>
</dbReference>
<feature type="non-terminal residue" evidence="1">
    <location>
        <position position="197"/>
    </location>
</feature>
<organism evidence="1 2">
    <name type="scientific">Acromyrmex heyeri</name>
    <dbReference type="NCBI Taxonomy" id="230685"/>
    <lineage>
        <taxon>Eukaryota</taxon>
        <taxon>Metazoa</taxon>
        <taxon>Ecdysozoa</taxon>
        <taxon>Arthropoda</taxon>
        <taxon>Hexapoda</taxon>
        <taxon>Insecta</taxon>
        <taxon>Pterygota</taxon>
        <taxon>Neoptera</taxon>
        <taxon>Endopterygota</taxon>
        <taxon>Hymenoptera</taxon>
        <taxon>Apocrita</taxon>
        <taxon>Aculeata</taxon>
        <taxon>Formicoidea</taxon>
        <taxon>Formicidae</taxon>
        <taxon>Myrmicinae</taxon>
        <taxon>Acromyrmex</taxon>
    </lineage>
</organism>
<gene>
    <name evidence="1" type="primary">Setmar_60</name>
    <name evidence="1" type="ORF">G6Z77_0012782</name>
</gene>
<feature type="non-terminal residue" evidence="1">
    <location>
        <position position="1"/>
    </location>
</feature>
<accession>A0A836FSH5</accession>
<keyword evidence="2" id="KW-1185">Reference proteome</keyword>
<dbReference type="AlphaFoldDB" id="A0A836FSH5"/>
<keyword evidence="1" id="KW-0489">Methyltransferase</keyword>
<dbReference type="Proteomes" id="UP000670152">
    <property type="component" value="Unassembled WGS sequence"/>
</dbReference>
<dbReference type="InterPro" id="IPR052709">
    <property type="entry name" value="Transposase-MT_Hybrid"/>
</dbReference>
<dbReference type="GO" id="GO:0003676">
    <property type="term" value="F:nucleic acid binding"/>
    <property type="evidence" value="ECO:0007669"/>
    <property type="project" value="InterPro"/>
</dbReference>
<dbReference type="OrthoDB" id="7555153at2759"/>
<evidence type="ECO:0000313" key="1">
    <source>
        <dbReference type="EMBL" id="KAG5324969.1"/>
    </source>
</evidence>
<protein>
    <submittedName>
        <fullName evidence="1">SETMR methyltransferase</fullName>
    </submittedName>
</protein>
<comment type="caution">
    <text evidence="1">The sequence shown here is derived from an EMBL/GenBank/DDBJ whole genome shotgun (WGS) entry which is preliminary data.</text>
</comment>
<dbReference type="GO" id="GO:0008168">
    <property type="term" value="F:methyltransferase activity"/>
    <property type="evidence" value="ECO:0007669"/>
    <property type="project" value="UniProtKB-KW"/>
</dbReference>
<evidence type="ECO:0000313" key="2">
    <source>
        <dbReference type="Proteomes" id="UP000670152"/>
    </source>
</evidence>
<dbReference type="Gene3D" id="3.30.420.10">
    <property type="entry name" value="Ribonuclease H-like superfamily/Ribonuclease H"/>
    <property type="match status" value="1"/>
</dbReference>
<proteinExistence type="predicted"/>
<dbReference type="PANTHER" id="PTHR46060">
    <property type="entry name" value="MARINER MOS1 TRANSPOSASE-LIKE PROTEIN"/>
    <property type="match status" value="1"/>
</dbReference>
<dbReference type="GO" id="GO:0032259">
    <property type="term" value="P:methylation"/>
    <property type="evidence" value="ECO:0007669"/>
    <property type="project" value="UniProtKB-KW"/>
</dbReference>
<keyword evidence="1" id="KW-0808">Transferase</keyword>
<dbReference type="EMBL" id="JAANIB010007693">
    <property type="protein sequence ID" value="KAG5324969.1"/>
    <property type="molecule type" value="Genomic_DNA"/>
</dbReference>
<dbReference type="PANTHER" id="PTHR46060:SF1">
    <property type="entry name" value="MARINER MOS1 TRANSPOSASE-LIKE PROTEIN"/>
    <property type="match status" value="1"/>
</dbReference>
<name>A0A836FSH5_9HYME</name>
<sequence>MEKNKFRAMIKHLHMKGLTPKEIKVELNNVHSTSAPTFVTLGMKKLSARWCFEEGEDHEVDRKGDGHSFLGCTRYNSYRLPSVEAKRSMVIGEEESTVPSRQCMGSHVPSMAKFNEFHYELLPHPAYSPDLAPCDYFLFPNLKKWFRGKRVSTKEQLIAETKVYFKGLDKSYYSDSLKKLKNRWVKCIELKGDYVEK</sequence>